<evidence type="ECO:0000313" key="3">
    <source>
        <dbReference type="WBParaSite" id="nRc.2.0.1.t37126-RA"/>
    </source>
</evidence>
<feature type="compositionally biased region" description="Polar residues" evidence="1">
    <location>
        <begin position="104"/>
        <end position="122"/>
    </location>
</feature>
<keyword evidence="2" id="KW-1185">Reference proteome</keyword>
<evidence type="ECO:0000313" key="2">
    <source>
        <dbReference type="Proteomes" id="UP000887565"/>
    </source>
</evidence>
<dbReference type="WBParaSite" id="nRc.2.0.1.t37126-RA">
    <property type="protein sequence ID" value="nRc.2.0.1.t37126-RA"/>
    <property type="gene ID" value="nRc.2.0.1.g37126"/>
</dbReference>
<evidence type="ECO:0000256" key="1">
    <source>
        <dbReference type="SAM" id="MobiDB-lite"/>
    </source>
</evidence>
<feature type="compositionally biased region" description="Polar residues" evidence="1">
    <location>
        <begin position="39"/>
        <end position="59"/>
    </location>
</feature>
<dbReference type="AlphaFoldDB" id="A0A915KGM1"/>
<accession>A0A915KGM1</accession>
<organism evidence="2 3">
    <name type="scientific">Romanomermis culicivorax</name>
    <name type="common">Nematode worm</name>
    <dbReference type="NCBI Taxonomy" id="13658"/>
    <lineage>
        <taxon>Eukaryota</taxon>
        <taxon>Metazoa</taxon>
        <taxon>Ecdysozoa</taxon>
        <taxon>Nematoda</taxon>
        <taxon>Enoplea</taxon>
        <taxon>Dorylaimia</taxon>
        <taxon>Mermithida</taxon>
        <taxon>Mermithoidea</taxon>
        <taxon>Mermithidae</taxon>
        <taxon>Romanomermis</taxon>
    </lineage>
</organism>
<dbReference type="Proteomes" id="UP000887565">
    <property type="component" value="Unplaced"/>
</dbReference>
<name>A0A915KGM1_ROMCU</name>
<sequence length="144" mass="16054">MPDPTNNSHNYGILQRIPYYPVGKRLDLNNAPNAVCNPPFNSQTSEPGKENSYSYQQNGACRIRPRLISRTPSNPAPSPANHHASRNYGFYSPSPRDLLHQKSDNNQQPMTSSPYRNGNATSPIYGGYKPVSASNINYQRLGNF</sequence>
<proteinExistence type="predicted"/>
<feature type="region of interest" description="Disordered" evidence="1">
    <location>
        <begin position="34"/>
        <end position="131"/>
    </location>
</feature>
<reference evidence="3" key="1">
    <citation type="submission" date="2022-11" db="UniProtKB">
        <authorList>
            <consortium name="WormBaseParasite"/>
        </authorList>
    </citation>
    <scope>IDENTIFICATION</scope>
</reference>
<protein>
    <submittedName>
        <fullName evidence="3">Uncharacterized protein</fullName>
    </submittedName>
</protein>